<evidence type="ECO:0000256" key="2">
    <source>
        <dbReference type="ARBA" id="ARBA00007193"/>
    </source>
</evidence>
<keyword evidence="6 13" id="KW-1133">Transmembrane helix</keyword>
<dbReference type="Pfam" id="PF00858">
    <property type="entry name" value="ASC"/>
    <property type="match status" value="2"/>
</dbReference>
<comment type="subcellular location">
    <subcellularLocation>
        <location evidence="1">Membrane</location>
        <topology evidence="1">Multi-pass membrane protein</topology>
    </subcellularLocation>
</comment>
<feature type="transmembrane region" description="Helical" evidence="13">
    <location>
        <begin position="14"/>
        <end position="41"/>
    </location>
</feature>
<evidence type="ECO:0000313" key="14">
    <source>
        <dbReference type="EMBL" id="KAF8787022.1"/>
    </source>
</evidence>
<dbReference type="Proteomes" id="UP000807504">
    <property type="component" value="Unassembled WGS sequence"/>
</dbReference>
<dbReference type="AlphaFoldDB" id="A0A8T0F9G7"/>
<dbReference type="EMBL" id="JABXBU010000015">
    <property type="protein sequence ID" value="KAF8787022.1"/>
    <property type="molecule type" value="Genomic_DNA"/>
</dbReference>
<evidence type="ECO:0000256" key="3">
    <source>
        <dbReference type="ARBA" id="ARBA00022448"/>
    </source>
</evidence>
<dbReference type="PANTHER" id="PTHR11690">
    <property type="entry name" value="AMILORIDE-SENSITIVE SODIUM CHANNEL-RELATED"/>
    <property type="match status" value="1"/>
</dbReference>
<evidence type="ECO:0000256" key="1">
    <source>
        <dbReference type="ARBA" id="ARBA00004141"/>
    </source>
</evidence>
<evidence type="ECO:0000256" key="11">
    <source>
        <dbReference type="ARBA" id="ARBA00023303"/>
    </source>
</evidence>
<evidence type="ECO:0000256" key="10">
    <source>
        <dbReference type="ARBA" id="ARBA00023201"/>
    </source>
</evidence>
<protein>
    <submittedName>
        <fullName evidence="14">Uncharacterized protein</fullName>
    </submittedName>
</protein>
<evidence type="ECO:0000256" key="13">
    <source>
        <dbReference type="SAM" id="Phobius"/>
    </source>
</evidence>
<sequence>MAKGRKTKRSFKEILKVVIIILCVVGFVWQTFQFLFMYWMYPTVVDIQVSIKPEIDMPGITVCNGNGYKPGRICEIGPYCTLRSMLMFIPVCDLSPIFCVDGLPMPDFTLAAYNRFFSDYNLNTSLFEEIKVPLDEFFTCTIVSGSGERKCDTEHALVGSYYSSANAPSICYTINSLWSQPNLKIQKIKKSEKIVLQFYVDISFRNRHASLDEIQHPTFSSFSSSTVQMAIHSPYVYGSPYIAGVGFLGGKNYRVKIKESEKHLLPPPYQTNCTDYMPEWRARGGVGPLNQIMVIQECKLNETLRQLGCVPITVDYPHDEKFDCTLYNKLKRRCQTINVEIVFDDFEITNITYNPKFESLELFSAIGGYMGIYLGASIVTFYDFAEIAFTAILKYTKKQRKIKKRNKSRHQSSWMFETFPEDSSLRAYRKRKINPSDGIRNIY</sequence>
<keyword evidence="11 12" id="KW-0407">Ion channel</keyword>
<evidence type="ECO:0000256" key="6">
    <source>
        <dbReference type="ARBA" id="ARBA00022989"/>
    </source>
</evidence>
<organism evidence="14 15">
    <name type="scientific">Argiope bruennichi</name>
    <name type="common">Wasp spider</name>
    <name type="synonym">Aranea bruennichi</name>
    <dbReference type="NCBI Taxonomy" id="94029"/>
    <lineage>
        <taxon>Eukaryota</taxon>
        <taxon>Metazoa</taxon>
        <taxon>Ecdysozoa</taxon>
        <taxon>Arthropoda</taxon>
        <taxon>Chelicerata</taxon>
        <taxon>Arachnida</taxon>
        <taxon>Araneae</taxon>
        <taxon>Araneomorphae</taxon>
        <taxon>Entelegynae</taxon>
        <taxon>Araneoidea</taxon>
        <taxon>Araneidae</taxon>
        <taxon>Argiope</taxon>
    </lineage>
</organism>
<evidence type="ECO:0000256" key="8">
    <source>
        <dbReference type="ARBA" id="ARBA00023065"/>
    </source>
</evidence>
<keyword evidence="10 12" id="KW-0739">Sodium transport</keyword>
<evidence type="ECO:0000313" key="15">
    <source>
        <dbReference type="Proteomes" id="UP000807504"/>
    </source>
</evidence>
<keyword evidence="7" id="KW-0915">Sodium</keyword>
<evidence type="ECO:0000256" key="7">
    <source>
        <dbReference type="ARBA" id="ARBA00023053"/>
    </source>
</evidence>
<keyword evidence="5 12" id="KW-0812">Transmembrane</keyword>
<evidence type="ECO:0000256" key="4">
    <source>
        <dbReference type="ARBA" id="ARBA00022461"/>
    </source>
</evidence>
<proteinExistence type="inferred from homology"/>
<keyword evidence="4 12" id="KW-0894">Sodium channel</keyword>
<accession>A0A8T0F9G7</accession>
<keyword evidence="8 12" id="KW-0406">Ion transport</keyword>
<dbReference type="GO" id="GO:0015280">
    <property type="term" value="F:ligand-gated sodium channel activity"/>
    <property type="evidence" value="ECO:0007669"/>
    <property type="project" value="TreeGrafter"/>
</dbReference>
<evidence type="ECO:0000256" key="9">
    <source>
        <dbReference type="ARBA" id="ARBA00023136"/>
    </source>
</evidence>
<comment type="caution">
    <text evidence="14">The sequence shown here is derived from an EMBL/GenBank/DDBJ whole genome shotgun (WGS) entry which is preliminary data.</text>
</comment>
<keyword evidence="15" id="KW-1185">Reference proteome</keyword>
<dbReference type="GO" id="GO:0005886">
    <property type="term" value="C:plasma membrane"/>
    <property type="evidence" value="ECO:0007669"/>
    <property type="project" value="TreeGrafter"/>
</dbReference>
<gene>
    <name evidence="14" type="ORF">HNY73_008660</name>
</gene>
<comment type="similarity">
    <text evidence="2 12">Belongs to the amiloride-sensitive sodium channel (TC 1.A.6) family.</text>
</comment>
<name>A0A8T0F9G7_ARGBR</name>
<reference evidence="14" key="1">
    <citation type="journal article" date="2020" name="bioRxiv">
        <title>Chromosome-level reference genome of the European wasp spider Argiope bruennichi: a resource for studies on range expansion and evolutionary adaptation.</title>
        <authorList>
            <person name="Sheffer M.M."/>
            <person name="Hoppe A."/>
            <person name="Krehenwinkel H."/>
            <person name="Uhl G."/>
            <person name="Kuss A.W."/>
            <person name="Jensen L."/>
            <person name="Jensen C."/>
            <person name="Gillespie R.G."/>
            <person name="Hoff K.J."/>
            <person name="Prost S."/>
        </authorList>
    </citation>
    <scope>NUCLEOTIDE SEQUENCE</scope>
</reference>
<keyword evidence="9 13" id="KW-0472">Membrane</keyword>
<feature type="transmembrane region" description="Helical" evidence="13">
    <location>
        <begin position="372"/>
        <end position="395"/>
    </location>
</feature>
<dbReference type="InterPro" id="IPR001873">
    <property type="entry name" value="ENaC"/>
</dbReference>
<dbReference type="Gene3D" id="1.10.287.770">
    <property type="entry name" value="YojJ-like"/>
    <property type="match status" value="1"/>
</dbReference>
<keyword evidence="3 12" id="KW-0813">Transport</keyword>
<evidence type="ECO:0000256" key="12">
    <source>
        <dbReference type="RuleBase" id="RU000679"/>
    </source>
</evidence>
<reference evidence="14" key="2">
    <citation type="submission" date="2020-06" db="EMBL/GenBank/DDBJ databases">
        <authorList>
            <person name="Sheffer M."/>
        </authorList>
    </citation>
    <scope>NUCLEOTIDE SEQUENCE</scope>
</reference>
<evidence type="ECO:0000256" key="5">
    <source>
        <dbReference type="ARBA" id="ARBA00022692"/>
    </source>
</evidence>